<dbReference type="Proteomes" id="UP000290637">
    <property type="component" value="Chromosome"/>
</dbReference>
<dbReference type="KEGG" id="plue:EWM63_15845"/>
<dbReference type="EMBL" id="CP035913">
    <property type="protein sequence ID" value="QBE64278.1"/>
    <property type="molecule type" value="Genomic_DNA"/>
</dbReference>
<sequence>MSSLEMVAYINATREPGKAELRHDNFMAKVSSVLGVGDALKFQGMYKDAYNRDKPCYNFPKREACLMAMSYSYELQAKVFDAWVAAEEKLLAKPVAAIPNFDDPIAAARAWIEAR</sequence>
<name>A0A4P6L0U5_9BURK</name>
<dbReference type="AlphaFoldDB" id="A0A4P6L0U5"/>
<reference evidence="1 2" key="1">
    <citation type="submission" date="2019-02" db="EMBL/GenBank/DDBJ databases">
        <title>Draft Genome Sequences of Six Type Strains of the Genus Massilia.</title>
        <authorList>
            <person name="Miess H."/>
            <person name="Frediansyhah A."/>
            <person name="Gross H."/>
        </authorList>
    </citation>
    <scope>NUCLEOTIDE SEQUENCE [LARGE SCALE GENOMIC DNA]</scope>
    <source>
        <strain evidence="1 2">DSM 17473</strain>
    </source>
</reference>
<dbReference type="OrthoDB" id="79831at2"/>
<evidence type="ECO:0000313" key="1">
    <source>
        <dbReference type="EMBL" id="QBE64278.1"/>
    </source>
</evidence>
<accession>A0A4P6L0U5</accession>
<dbReference type="RefSeq" id="WP_130187398.1">
    <property type="nucleotide sequence ID" value="NZ_CP035913.1"/>
</dbReference>
<evidence type="ECO:0000313" key="2">
    <source>
        <dbReference type="Proteomes" id="UP000290637"/>
    </source>
</evidence>
<protein>
    <submittedName>
        <fullName evidence="1">Uncharacterized protein</fullName>
    </submittedName>
</protein>
<organism evidence="1 2">
    <name type="scientific">Pseudoduganella lutea</name>
    <dbReference type="NCBI Taxonomy" id="321985"/>
    <lineage>
        <taxon>Bacteria</taxon>
        <taxon>Pseudomonadati</taxon>
        <taxon>Pseudomonadota</taxon>
        <taxon>Betaproteobacteria</taxon>
        <taxon>Burkholderiales</taxon>
        <taxon>Oxalobacteraceae</taxon>
        <taxon>Telluria group</taxon>
        <taxon>Pseudoduganella</taxon>
    </lineage>
</organism>
<keyword evidence="2" id="KW-1185">Reference proteome</keyword>
<proteinExistence type="predicted"/>
<gene>
    <name evidence="1" type="ORF">EWM63_15845</name>
</gene>